<dbReference type="Gene3D" id="1.20.1200.10">
    <property type="entry name" value="Cobalamin adenosyltransferase-like"/>
    <property type="match status" value="1"/>
</dbReference>
<dbReference type="NCBIfam" id="TIGR00636">
    <property type="entry name" value="PduO_Nterm"/>
    <property type="match status" value="1"/>
</dbReference>
<keyword evidence="4" id="KW-0169">Cobalamin biosynthesis</keyword>
<sequence length="200" mass="22867">MKIYTRGGDKGKTGIFGGQRVDKDDVRIEANGTIDELNSVIGVVRANLPADHEWQPLLFKIQTEMMSVMSQVATPSAIRDTNTNTLDENLDKLCEEWMDRMTDEMGPSETFILPGGTIVSAHLQLARAVARRAERRLWTLNKQDEVPAVVMRFINRLSDLFFTMARYDMYKAGNIEERWKDFLYKRKKTPPPTSPKRGDI</sequence>
<keyword evidence="1 4" id="KW-0808">Transferase</keyword>
<proteinExistence type="inferred from homology"/>
<evidence type="ECO:0000313" key="6">
    <source>
        <dbReference type="EMBL" id="MFC4675180.1"/>
    </source>
</evidence>
<evidence type="ECO:0000256" key="2">
    <source>
        <dbReference type="ARBA" id="ARBA00022741"/>
    </source>
</evidence>
<dbReference type="PANTHER" id="PTHR12213">
    <property type="entry name" value="CORRINOID ADENOSYLTRANSFERASE"/>
    <property type="match status" value="1"/>
</dbReference>
<dbReference type="InterPro" id="IPR016030">
    <property type="entry name" value="CblAdoTrfase-like"/>
</dbReference>
<accession>A0ABV9KYD9</accession>
<evidence type="ECO:0000313" key="7">
    <source>
        <dbReference type="Proteomes" id="UP001596023"/>
    </source>
</evidence>
<protein>
    <recommendedName>
        <fullName evidence="4">Corrinoid adenosyltransferase</fullName>
        <ecNumber evidence="4">2.5.1.17</ecNumber>
    </recommendedName>
    <alternativeName>
        <fullName evidence="4">Cob(II)alamin adenosyltransferase</fullName>
    </alternativeName>
    <alternativeName>
        <fullName evidence="4">Cob(II)yrinic acid a,c-diamide adenosyltransferase</fullName>
    </alternativeName>
    <alternativeName>
        <fullName evidence="4">Cobinamide/cobalamin adenosyltransferase</fullName>
    </alternativeName>
</protein>
<reference evidence="7" key="1">
    <citation type="journal article" date="2019" name="Int. J. Syst. Evol. Microbiol.">
        <title>The Global Catalogue of Microorganisms (GCM) 10K type strain sequencing project: providing services to taxonomists for standard genome sequencing and annotation.</title>
        <authorList>
            <consortium name="The Broad Institute Genomics Platform"/>
            <consortium name="The Broad Institute Genome Sequencing Center for Infectious Disease"/>
            <person name="Wu L."/>
            <person name="Ma J."/>
        </authorList>
    </citation>
    <scope>NUCLEOTIDE SEQUENCE [LARGE SCALE GENOMIC DNA]</scope>
    <source>
        <strain evidence="7">CCUG 66188</strain>
    </source>
</reference>
<dbReference type="SUPFAM" id="SSF89028">
    <property type="entry name" value="Cobalamin adenosyltransferase-like"/>
    <property type="match status" value="1"/>
</dbReference>
<evidence type="ECO:0000259" key="5">
    <source>
        <dbReference type="Pfam" id="PF01923"/>
    </source>
</evidence>
<dbReference type="EMBL" id="JBHSGN010000093">
    <property type="protein sequence ID" value="MFC4675180.1"/>
    <property type="molecule type" value="Genomic_DNA"/>
</dbReference>
<comment type="catalytic activity">
    <reaction evidence="4">
        <text>2 cob(II)alamin + reduced [electron-transfer flavoprotein] + 2 ATP = 2 adenosylcob(III)alamin + 2 triphosphate + oxidized [electron-transfer flavoprotein] + 3 H(+)</text>
        <dbReference type="Rhea" id="RHEA:28671"/>
        <dbReference type="Rhea" id="RHEA-COMP:10685"/>
        <dbReference type="Rhea" id="RHEA-COMP:10686"/>
        <dbReference type="ChEBI" id="CHEBI:15378"/>
        <dbReference type="ChEBI" id="CHEBI:16304"/>
        <dbReference type="ChEBI" id="CHEBI:18036"/>
        <dbReference type="ChEBI" id="CHEBI:18408"/>
        <dbReference type="ChEBI" id="CHEBI:30616"/>
        <dbReference type="ChEBI" id="CHEBI:57692"/>
        <dbReference type="ChEBI" id="CHEBI:58307"/>
        <dbReference type="EC" id="2.5.1.17"/>
    </reaction>
</comment>
<comment type="pathway">
    <text evidence="4">Cofactor biosynthesis; adenosylcobalamin biosynthesis; adenosylcobalamin from cob(II)yrinate a,c-diamide: step 2/7.</text>
</comment>
<evidence type="ECO:0000256" key="4">
    <source>
        <dbReference type="RuleBase" id="RU366026"/>
    </source>
</evidence>
<dbReference type="Proteomes" id="UP001596023">
    <property type="component" value="Unassembled WGS sequence"/>
</dbReference>
<comment type="catalytic activity">
    <reaction evidence="4">
        <text>2 cob(II)yrinate a,c diamide + reduced [electron-transfer flavoprotein] + 2 ATP = 2 adenosylcob(III)yrinate a,c-diamide + 2 triphosphate + oxidized [electron-transfer flavoprotein] + 3 H(+)</text>
        <dbReference type="Rhea" id="RHEA:11528"/>
        <dbReference type="Rhea" id="RHEA-COMP:10685"/>
        <dbReference type="Rhea" id="RHEA-COMP:10686"/>
        <dbReference type="ChEBI" id="CHEBI:15378"/>
        <dbReference type="ChEBI" id="CHEBI:18036"/>
        <dbReference type="ChEBI" id="CHEBI:30616"/>
        <dbReference type="ChEBI" id="CHEBI:57692"/>
        <dbReference type="ChEBI" id="CHEBI:58307"/>
        <dbReference type="ChEBI" id="CHEBI:58503"/>
        <dbReference type="ChEBI" id="CHEBI:58537"/>
        <dbReference type="EC" id="2.5.1.17"/>
    </reaction>
</comment>
<comment type="caution">
    <text evidence="6">The sequence shown here is derived from an EMBL/GenBank/DDBJ whole genome shotgun (WGS) entry which is preliminary data.</text>
</comment>
<evidence type="ECO:0000256" key="1">
    <source>
        <dbReference type="ARBA" id="ARBA00022679"/>
    </source>
</evidence>
<dbReference type="Pfam" id="PF01923">
    <property type="entry name" value="Cob_adeno_trans"/>
    <property type="match status" value="1"/>
</dbReference>
<feature type="domain" description="Cobalamin adenosyltransferase-like" evidence="5">
    <location>
        <begin position="3"/>
        <end position="167"/>
    </location>
</feature>
<gene>
    <name evidence="6" type="ORF">ACFO6W_15880</name>
</gene>
<dbReference type="InterPro" id="IPR036451">
    <property type="entry name" value="CblAdoTrfase-like_sf"/>
</dbReference>
<keyword evidence="3 4" id="KW-0067">ATP-binding</keyword>
<keyword evidence="7" id="KW-1185">Reference proteome</keyword>
<evidence type="ECO:0000256" key="3">
    <source>
        <dbReference type="ARBA" id="ARBA00022840"/>
    </source>
</evidence>
<dbReference type="RefSeq" id="WP_379998173.1">
    <property type="nucleotide sequence ID" value="NZ_JBHSGN010000093.1"/>
</dbReference>
<dbReference type="InterPro" id="IPR029499">
    <property type="entry name" value="PduO-typ"/>
</dbReference>
<keyword evidence="2 4" id="KW-0547">Nucleotide-binding</keyword>
<comment type="similarity">
    <text evidence="4">Belongs to the Cob(I)alamin adenosyltransferase family.</text>
</comment>
<dbReference type="GO" id="GO:0008817">
    <property type="term" value="F:corrinoid adenosyltransferase activity"/>
    <property type="evidence" value="ECO:0007669"/>
    <property type="project" value="UniProtKB-EC"/>
</dbReference>
<dbReference type="EC" id="2.5.1.17" evidence="4"/>
<name>A0ABV9KYD9_9BACT</name>
<dbReference type="PANTHER" id="PTHR12213:SF0">
    <property type="entry name" value="CORRINOID ADENOSYLTRANSFERASE MMAB"/>
    <property type="match status" value="1"/>
</dbReference>
<organism evidence="6 7">
    <name type="scientific">Dysgonomonas termitidis</name>
    <dbReference type="NCBI Taxonomy" id="1516126"/>
    <lineage>
        <taxon>Bacteria</taxon>
        <taxon>Pseudomonadati</taxon>
        <taxon>Bacteroidota</taxon>
        <taxon>Bacteroidia</taxon>
        <taxon>Bacteroidales</taxon>
        <taxon>Dysgonomonadaceae</taxon>
        <taxon>Dysgonomonas</taxon>
    </lineage>
</organism>